<gene>
    <name evidence="2" type="ordered locus">SCO3657</name>
    <name evidence="2" type="ORF">SCH10.35c</name>
</gene>
<reference evidence="2 3" key="1">
    <citation type="journal article" date="1996" name="Mol. Microbiol.">
        <title>A set of ordered cosmids and a detailed genetic and physical map for the 8 Mb Streptomyces coelicolor A3(2) chromosome.</title>
        <authorList>
            <person name="Redenbach M."/>
            <person name="Kieser H.M."/>
            <person name="Denapaite D."/>
            <person name="Eichner A."/>
            <person name="Cullum J."/>
            <person name="Kinashi H."/>
            <person name="Hopwood D.A."/>
        </authorList>
    </citation>
    <scope>NUCLEOTIDE SEQUENCE [LARGE SCALE GENOMIC DNA]</scope>
    <source>
        <strain evidence="3">ATCC BAA-471 / A3(2) / M145</strain>
    </source>
</reference>
<feature type="compositionally biased region" description="Low complexity" evidence="1">
    <location>
        <begin position="13"/>
        <end position="75"/>
    </location>
</feature>
<protein>
    <submittedName>
        <fullName evidence="2">Uncharacterized protein</fullName>
    </submittedName>
</protein>
<accession>Q9X8S4</accession>
<reference evidence="2 3" key="2">
    <citation type="journal article" date="2002" name="Nature">
        <title>Complete genome sequence of the model actinomycete Streptomyces coelicolor A3(2).</title>
        <authorList>
            <person name="Bentley S.D."/>
            <person name="Chater K.F."/>
            <person name="Cerdeno-Tarraga A.M."/>
            <person name="Challis G.L."/>
            <person name="Thomson N.R."/>
            <person name="James K.D."/>
            <person name="Harris D.E."/>
            <person name="Quail M.A."/>
            <person name="Kieser H."/>
            <person name="Harper D."/>
            <person name="Bateman A."/>
            <person name="Brown S."/>
            <person name="Chandra G."/>
            <person name="Chen C.W."/>
            <person name="Collins M."/>
            <person name="Cronin A."/>
            <person name="Fraser A."/>
            <person name="Goble A."/>
            <person name="Hidalgo J."/>
            <person name="Hornsby T."/>
            <person name="Howarth S."/>
            <person name="Huang C.H."/>
            <person name="Kieser T."/>
            <person name="Larke L."/>
            <person name="Murphy L."/>
            <person name="Oliver K."/>
            <person name="O'Neil S."/>
            <person name="Rabbinowitsch E."/>
            <person name="Rajandream M.A."/>
            <person name="Rutherford K."/>
            <person name="Rutter S."/>
            <person name="Seeger K."/>
            <person name="Saunders D."/>
            <person name="Sharp S."/>
            <person name="Squares R."/>
            <person name="Squares S."/>
            <person name="Taylor K."/>
            <person name="Warren T."/>
            <person name="Wietzorrek A."/>
            <person name="Woodward J."/>
            <person name="Barrell B.G."/>
            <person name="Parkhill J."/>
            <person name="Hopwood D.A."/>
        </authorList>
    </citation>
    <scope>NUCLEOTIDE SEQUENCE [LARGE SCALE GENOMIC DNA]</scope>
    <source>
        <strain evidence="3">ATCC BAA-471 / A3(2) / M145</strain>
    </source>
</reference>
<dbReference type="InParanoid" id="Q9X8S4"/>
<dbReference type="PaxDb" id="100226-SCO3657"/>
<dbReference type="KEGG" id="sco:SCO3657"/>
<dbReference type="Proteomes" id="UP000001973">
    <property type="component" value="Chromosome"/>
</dbReference>
<dbReference type="STRING" id="100226.gene:17761280"/>
<dbReference type="EMBL" id="AL939117">
    <property type="protein sequence ID" value="CAB42044.1"/>
    <property type="molecule type" value="Genomic_DNA"/>
</dbReference>
<dbReference type="EMBL" id="AL645882">
    <property type="protein sequence ID" value="CAB42044.1"/>
    <property type="molecule type" value="Genomic_DNA"/>
</dbReference>
<evidence type="ECO:0000313" key="2">
    <source>
        <dbReference type="EMBL" id="CAB42044.1"/>
    </source>
</evidence>
<dbReference type="HOGENOM" id="CLU_1874206_0_0_11"/>
<sequence length="136" mass="12783">MRPGPGPGGGRAGRAPAGAATAAAAPTAGGRATGAVRPPTVTTRATPAVAARPAEAGRPAGEGAADAAEAAADTGQLSLSVRGNRIPSTGPAPGAGPRVPTTSARRAILPVGARTPGALRTGGVCARVEQLSCGAP</sequence>
<proteinExistence type="predicted"/>
<keyword evidence="3" id="KW-1185">Reference proteome</keyword>
<evidence type="ECO:0000256" key="1">
    <source>
        <dbReference type="SAM" id="MobiDB-lite"/>
    </source>
</evidence>
<dbReference type="AlphaFoldDB" id="Q9X8S4"/>
<name>Q9X8S4_STRCO</name>
<organism evidence="2 3">
    <name type="scientific">Streptomyces coelicolor (strain ATCC BAA-471 / A3(2) / M145)</name>
    <dbReference type="NCBI Taxonomy" id="100226"/>
    <lineage>
        <taxon>Bacteria</taxon>
        <taxon>Bacillati</taxon>
        <taxon>Actinomycetota</taxon>
        <taxon>Actinomycetes</taxon>
        <taxon>Kitasatosporales</taxon>
        <taxon>Streptomycetaceae</taxon>
        <taxon>Streptomyces</taxon>
        <taxon>Streptomyces albidoflavus group</taxon>
    </lineage>
</organism>
<dbReference type="PIR" id="T36547">
    <property type="entry name" value="T36547"/>
</dbReference>
<evidence type="ECO:0000313" key="3">
    <source>
        <dbReference type="Proteomes" id="UP000001973"/>
    </source>
</evidence>
<feature type="region of interest" description="Disordered" evidence="1">
    <location>
        <begin position="1"/>
        <end position="105"/>
    </location>
</feature>